<keyword evidence="1" id="KW-0812">Transmembrane</keyword>
<keyword evidence="1" id="KW-1133">Transmembrane helix</keyword>
<dbReference type="Proteomes" id="UP000838756">
    <property type="component" value="Unassembled WGS sequence"/>
</dbReference>
<dbReference type="EMBL" id="CAKXAJ010003082">
    <property type="protein sequence ID" value="CAH2208317.1"/>
    <property type="molecule type" value="Genomic_DNA"/>
</dbReference>
<evidence type="ECO:0000313" key="2">
    <source>
        <dbReference type="EMBL" id="CAH2208317.1"/>
    </source>
</evidence>
<protein>
    <submittedName>
        <fullName evidence="2">Jg17306 protein</fullName>
    </submittedName>
</protein>
<reference evidence="2" key="1">
    <citation type="submission" date="2022-03" db="EMBL/GenBank/DDBJ databases">
        <authorList>
            <person name="Lindestad O."/>
        </authorList>
    </citation>
    <scope>NUCLEOTIDE SEQUENCE</scope>
</reference>
<feature type="transmembrane region" description="Helical" evidence="1">
    <location>
        <begin position="46"/>
        <end position="68"/>
    </location>
</feature>
<gene>
    <name evidence="2" type="primary">jg17306</name>
    <name evidence="2" type="ORF">PAEG_LOCUS933</name>
</gene>
<evidence type="ECO:0000313" key="3">
    <source>
        <dbReference type="Proteomes" id="UP000838756"/>
    </source>
</evidence>
<accession>A0A8S4QG65</accession>
<feature type="non-terminal residue" evidence="2">
    <location>
        <position position="1"/>
    </location>
</feature>
<keyword evidence="1" id="KW-0472">Membrane</keyword>
<name>A0A8S4QG65_9NEOP</name>
<proteinExistence type="predicted"/>
<keyword evidence="3" id="KW-1185">Reference proteome</keyword>
<sequence>MNVVLRLISRVLPRLNSESSGEAVADFTDGGPRAEETTRTISKFPAAAAIAGLAAVFTAAAAIGVLALR</sequence>
<evidence type="ECO:0000256" key="1">
    <source>
        <dbReference type="SAM" id="Phobius"/>
    </source>
</evidence>
<comment type="caution">
    <text evidence="2">The sequence shown here is derived from an EMBL/GenBank/DDBJ whole genome shotgun (WGS) entry which is preliminary data.</text>
</comment>
<organism evidence="2 3">
    <name type="scientific">Pararge aegeria aegeria</name>
    <dbReference type="NCBI Taxonomy" id="348720"/>
    <lineage>
        <taxon>Eukaryota</taxon>
        <taxon>Metazoa</taxon>
        <taxon>Ecdysozoa</taxon>
        <taxon>Arthropoda</taxon>
        <taxon>Hexapoda</taxon>
        <taxon>Insecta</taxon>
        <taxon>Pterygota</taxon>
        <taxon>Neoptera</taxon>
        <taxon>Endopterygota</taxon>
        <taxon>Lepidoptera</taxon>
        <taxon>Glossata</taxon>
        <taxon>Ditrysia</taxon>
        <taxon>Papilionoidea</taxon>
        <taxon>Nymphalidae</taxon>
        <taxon>Satyrinae</taxon>
        <taxon>Satyrini</taxon>
        <taxon>Parargina</taxon>
        <taxon>Pararge</taxon>
    </lineage>
</organism>
<dbReference type="AlphaFoldDB" id="A0A8S4QG65"/>